<proteinExistence type="predicted"/>
<dbReference type="InterPro" id="IPR002508">
    <property type="entry name" value="MurNAc-LAA_cat"/>
</dbReference>
<feature type="domain" description="MurNAc-LAA" evidence="5">
    <location>
        <begin position="222"/>
        <end position="379"/>
    </location>
</feature>
<name>A0ABQ2GYT2_9PSED</name>
<keyword evidence="7" id="KW-1185">Reference proteome</keyword>
<evidence type="ECO:0000256" key="4">
    <source>
        <dbReference type="SAM" id="SignalP"/>
    </source>
</evidence>
<dbReference type="Pfam" id="PF01520">
    <property type="entry name" value="Amidase_3"/>
    <property type="match status" value="1"/>
</dbReference>
<comment type="caution">
    <text evidence="6">The sequence shown here is derived from an EMBL/GenBank/DDBJ whole genome shotgun (WGS) entry which is preliminary data.</text>
</comment>
<evidence type="ECO:0000256" key="3">
    <source>
        <dbReference type="ARBA" id="ARBA00022801"/>
    </source>
</evidence>
<protein>
    <recommendedName>
        <fullName evidence="2">N-acetylmuramoyl-L-alanine amidase</fullName>
        <ecNumber evidence="2">3.5.1.28</ecNumber>
    </recommendedName>
</protein>
<feature type="chain" id="PRO_5047478495" description="N-acetylmuramoyl-L-alanine amidase" evidence="4">
    <location>
        <begin position="25"/>
        <end position="401"/>
    </location>
</feature>
<dbReference type="SUPFAM" id="SSF53187">
    <property type="entry name" value="Zn-dependent exopeptidases"/>
    <property type="match status" value="1"/>
</dbReference>
<evidence type="ECO:0000256" key="2">
    <source>
        <dbReference type="ARBA" id="ARBA00011901"/>
    </source>
</evidence>
<dbReference type="PANTHER" id="PTHR30404:SF0">
    <property type="entry name" value="N-ACETYLMURAMOYL-L-ALANINE AMIDASE AMIC"/>
    <property type="match status" value="1"/>
</dbReference>
<organism evidence="6 7">
    <name type="scientific">Pseudomonas asuensis</name>
    <dbReference type="NCBI Taxonomy" id="1825787"/>
    <lineage>
        <taxon>Bacteria</taxon>
        <taxon>Pseudomonadati</taxon>
        <taxon>Pseudomonadota</taxon>
        <taxon>Gammaproteobacteria</taxon>
        <taxon>Pseudomonadales</taxon>
        <taxon>Pseudomonadaceae</taxon>
        <taxon>Pseudomonas</taxon>
    </lineage>
</organism>
<sequence>MNRRHLLNFILAGMMLPAVPNAFAVSSEVRSVRTSRSSDRFRLVLDLSRPGQYRTFTLDSPQRLVIDLPNTTLATDFSKLDLSGTSIKAIRGGSHGATGSRIVMELSQPVKLDSLVLGPSGTFGDRLVFDLHSKMSTAREVAHVASSPAPKPVKSPSRDLVIVVDAGHGGKDPGCISAKGAYEKKVALAIAHNLAKRINKEKGYKARLVRTEDIFVPLRKRVDIAHQYDADMFISVHADAAPNRRARGASVFALSSSGATSAMARWMAKRENDADLVGTNSLPLQGKDSDLANVILDMSMSTTIASSLDLGHSVLSSLGTVAKIHQKQVQQAGFAVLKSPDIPSILVETGFMSNAQDSKRLLNPRHQQVVADRIFDGVHNYFSQRPPVGTYLADQKAAATA</sequence>
<comment type="catalytic activity">
    <reaction evidence="1">
        <text>Hydrolyzes the link between N-acetylmuramoyl residues and L-amino acid residues in certain cell-wall glycopeptides.</text>
        <dbReference type="EC" id="3.5.1.28"/>
    </reaction>
</comment>
<dbReference type="RefSeq" id="WP_188867013.1">
    <property type="nucleotide sequence ID" value="NZ_BMNW01000006.1"/>
</dbReference>
<feature type="signal peptide" evidence="4">
    <location>
        <begin position="1"/>
        <end position="24"/>
    </location>
</feature>
<dbReference type="Gene3D" id="2.60.40.3500">
    <property type="match status" value="1"/>
</dbReference>
<accession>A0ABQ2GYT2</accession>
<dbReference type="Proteomes" id="UP000616499">
    <property type="component" value="Unassembled WGS sequence"/>
</dbReference>
<dbReference type="EMBL" id="BMNW01000006">
    <property type="protein sequence ID" value="GGM17833.1"/>
    <property type="molecule type" value="Genomic_DNA"/>
</dbReference>
<dbReference type="PANTHER" id="PTHR30404">
    <property type="entry name" value="N-ACETYLMURAMOYL-L-ALANINE AMIDASE"/>
    <property type="match status" value="1"/>
</dbReference>
<dbReference type="InterPro" id="IPR021731">
    <property type="entry name" value="AMIN_dom"/>
</dbReference>
<dbReference type="InterPro" id="IPR050695">
    <property type="entry name" value="N-acetylmuramoyl_amidase_3"/>
</dbReference>
<dbReference type="Pfam" id="PF11741">
    <property type="entry name" value="AMIN"/>
    <property type="match status" value="1"/>
</dbReference>
<evidence type="ECO:0000256" key="1">
    <source>
        <dbReference type="ARBA" id="ARBA00001561"/>
    </source>
</evidence>
<dbReference type="SMART" id="SM00646">
    <property type="entry name" value="Ami_3"/>
    <property type="match status" value="1"/>
</dbReference>
<dbReference type="EC" id="3.5.1.28" evidence="2"/>
<evidence type="ECO:0000259" key="5">
    <source>
        <dbReference type="SMART" id="SM00646"/>
    </source>
</evidence>
<dbReference type="CDD" id="cd02696">
    <property type="entry name" value="MurNAc-LAA"/>
    <property type="match status" value="1"/>
</dbReference>
<evidence type="ECO:0000313" key="7">
    <source>
        <dbReference type="Proteomes" id="UP000616499"/>
    </source>
</evidence>
<dbReference type="Gene3D" id="3.40.630.40">
    <property type="entry name" value="Zn-dependent exopeptidases"/>
    <property type="match status" value="1"/>
</dbReference>
<keyword evidence="3" id="KW-0378">Hydrolase</keyword>
<keyword evidence="4" id="KW-0732">Signal</keyword>
<gene>
    <name evidence="6" type="primary">amiA</name>
    <name evidence="6" type="ORF">GCM10009425_30940</name>
</gene>
<evidence type="ECO:0000313" key="6">
    <source>
        <dbReference type="EMBL" id="GGM17833.1"/>
    </source>
</evidence>
<reference evidence="7" key="1">
    <citation type="journal article" date="2019" name="Int. J. Syst. Evol. Microbiol.">
        <title>The Global Catalogue of Microorganisms (GCM) 10K type strain sequencing project: providing services to taxonomists for standard genome sequencing and annotation.</title>
        <authorList>
            <consortium name="The Broad Institute Genomics Platform"/>
            <consortium name="The Broad Institute Genome Sequencing Center for Infectious Disease"/>
            <person name="Wu L."/>
            <person name="Ma J."/>
        </authorList>
    </citation>
    <scope>NUCLEOTIDE SEQUENCE [LARGE SCALE GENOMIC DNA]</scope>
    <source>
        <strain evidence="7">JCM 13501</strain>
    </source>
</reference>